<proteinExistence type="predicted"/>
<protein>
    <submittedName>
        <fullName evidence="2">PIN domain-containing protein</fullName>
    </submittedName>
</protein>
<feature type="domain" description="PIN" evidence="1">
    <location>
        <begin position="13"/>
        <end position="60"/>
    </location>
</feature>
<dbReference type="RefSeq" id="WP_199390327.1">
    <property type="nucleotide sequence ID" value="NZ_JAEMHL010000009.1"/>
</dbReference>
<organism evidence="2 3">
    <name type="scientific">Geomonas anaerohicana</name>
    <dbReference type="NCBI Taxonomy" id="2798583"/>
    <lineage>
        <taxon>Bacteria</taxon>
        <taxon>Pseudomonadati</taxon>
        <taxon>Thermodesulfobacteriota</taxon>
        <taxon>Desulfuromonadia</taxon>
        <taxon>Geobacterales</taxon>
        <taxon>Geobacteraceae</taxon>
        <taxon>Geomonas</taxon>
    </lineage>
</organism>
<name>A0ABS0YHX9_9BACT</name>
<dbReference type="SUPFAM" id="SSF88723">
    <property type="entry name" value="PIN domain-like"/>
    <property type="match status" value="1"/>
</dbReference>
<sequence>MGRGRRVTCHVLPITLDIAYHSSHHPGFAHGDPADRIIAATALHHKASLITCDTKLLEMKALKTVW</sequence>
<dbReference type="Gene3D" id="3.40.50.1010">
    <property type="entry name" value="5'-nuclease"/>
    <property type="match status" value="1"/>
</dbReference>
<evidence type="ECO:0000313" key="2">
    <source>
        <dbReference type="EMBL" id="MBJ6751863.1"/>
    </source>
</evidence>
<evidence type="ECO:0000259" key="1">
    <source>
        <dbReference type="Pfam" id="PF01850"/>
    </source>
</evidence>
<reference evidence="2 3" key="1">
    <citation type="submission" date="2020-12" db="EMBL/GenBank/DDBJ databases">
        <title>Geomonas sp. Red421, isolated from paddy soil.</title>
        <authorList>
            <person name="Xu Z."/>
            <person name="Zhang Z."/>
            <person name="Masuda Y."/>
            <person name="Itoh H."/>
            <person name="Senoo K."/>
        </authorList>
    </citation>
    <scope>NUCLEOTIDE SEQUENCE [LARGE SCALE GENOMIC DNA]</scope>
    <source>
        <strain evidence="2 3">Red421</strain>
    </source>
</reference>
<accession>A0ABS0YHX9</accession>
<gene>
    <name evidence="2" type="ORF">JFN91_16720</name>
</gene>
<dbReference type="EMBL" id="JAEMHL010000009">
    <property type="protein sequence ID" value="MBJ6751863.1"/>
    <property type="molecule type" value="Genomic_DNA"/>
</dbReference>
<dbReference type="Proteomes" id="UP000614714">
    <property type="component" value="Unassembled WGS sequence"/>
</dbReference>
<dbReference type="Pfam" id="PF01850">
    <property type="entry name" value="PIN"/>
    <property type="match status" value="1"/>
</dbReference>
<keyword evidence="3" id="KW-1185">Reference proteome</keyword>
<evidence type="ECO:0000313" key="3">
    <source>
        <dbReference type="Proteomes" id="UP000614714"/>
    </source>
</evidence>
<comment type="caution">
    <text evidence="2">The sequence shown here is derived from an EMBL/GenBank/DDBJ whole genome shotgun (WGS) entry which is preliminary data.</text>
</comment>
<dbReference type="InterPro" id="IPR029060">
    <property type="entry name" value="PIN-like_dom_sf"/>
</dbReference>
<dbReference type="InterPro" id="IPR002716">
    <property type="entry name" value="PIN_dom"/>
</dbReference>